<dbReference type="GO" id="GO:0009982">
    <property type="term" value="F:pseudouridine synthase activity"/>
    <property type="evidence" value="ECO:0007669"/>
    <property type="project" value="InterPro"/>
</dbReference>
<comment type="similarity">
    <text evidence="1">Belongs to the pseudouridine synthase RluA family.</text>
</comment>
<dbReference type="PANTHER" id="PTHR21600:SF87">
    <property type="entry name" value="RNA PSEUDOURIDYLATE SYNTHASE DOMAIN-CONTAINING PROTEIN 1"/>
    <property type="match status" value="1"/>
</dbReference>
<keyword evidence="6" id="KW-1185">Reference proteome</keyword>
<protein>
    <recommendedName>
        <fullName evidence="4">Pseudouridine synthase RsuA/RluA-like domain-containing protein</fullName>
    </recommendedName>
</protein>
<dbReference type="AlphaFoldDB" id="A0AB34JD90"/>
<feature type="repeat" description="PPR" evidence="3">
    <location>
        <begin position="111"/>
        <end position="145"/>
    </location>
</feature>
<dbReference type="GO" id="GO:0003723">
    <property type="term" value="F:RNA binding"/>
    <property type="evidence" value="ECO:0007669"/>
    <property type="project" value="InterPro"/>
</dbReference>
<dbReference type="NCBIfam" id="TIGR00005">
    <property type="entry name" value="rluA_subfam"/>
    <property type="match status" value="1"/>
</dbReference>
<feature type="active site" evidence="2">
    <location>
        <position position="503"/>
    </location>
</feature>
<dbReference type="CDD" id="cd02869">
    <property type="entry name" value="PseudoU_synth_RluA_like"/>
    <property type="match status" value="1"/>
</dbReference>
<dbReference type="EMBL" id="JBGBPQ010000009">
    <property type="protein sequence ID" value="KAL1519636.1"/>
    <property type="molecule type" value="Genomic_DNA"/>
</dbReference>
<proteinExistence type="inferred from homology"/>
<dbReference type="Gene3D" id="1.25.40.10">
    <property type="entry name" value="Tetratricopeptide repeat domain"/>
    <property type="match status" value="2"/>
</dbReference>
<dbReference type="SUPFAM" id="SSF55120">
    <property type="entry name" value="Pseudouridine synthase"/>
    <property type="match status" value="1"/>
</dbReference>
<dbReference type="InterPro" id="IPR006145">
    <property type="entry name" value="PsdUridine_synth_RsuA/RluA"/>
</dbReference>
<dbReference type="PROSITE" id="PS51375">
    <property type="entry name" value="PPR"/>
    <property type="match status" value="1"/>
</dbReference>
<comment type="caution">
    <text evidence="5">The sequence shown here is derived from an EMBL/GenBank/DDBJ whole genome shotgun (WGS) entry which is preliminary data.</text>
</comment>
<dbReference type="PROSITE" id="PS01129">
    <property type="entry name" value="PSI_RLU"/>
    <property type="match status" value="1"/>
</dbReference>
<organism evidence="5 6">
    <name type="scientific">Prymnesium parvum</name>
    <name type="common">Toxic golden alga</name>
    <dbReference type="NCBI Taxonomy" id="97485"/>
    <lineage>
        <taxon>Eukaryota</taxon>
        <taxon>Haptista</taxon>
        <taxon>Haptophyta</taxon>
        <taxon>Prymnesiophyceae</taxon>
        <taxon>Prymnesiales</taxon>
        <taxon>Prymnesiaceae</taxon>
        <taxon>Prymnesium</taxon>
    </lineage>
</organism>
<dbReference type="InterPro" id="IPR002885">
    <property type="entry name" value="PPR_rpt"/>
</dbReference>
<evidence type="ECO:0000313" key="5">
    <source>
        <dbReference type="EMBL" id="KAL1519636.1"/>
    </source>
</evidence>
<dbReference type="GO" id="GO:0000455">
    <property type="term" value="P:enzyme-directed rRNA pseudouridine synthesis"/>
    <property type="evidence" value="ECO:0007669"/>
    <property type="project" value="TreeGrafter"/>
</dbReference>
<dbReference type="InterPro" id="IPR006225">
    <property type="entry name" value="PsdUridine_synth_RluC/D"/>
</dbReference>
<evidence type="ECO:0000313" key="6">
    <source>
        <dbReference type="Proteomes" id="UP001515480"/>
    </source>
</evidence>
<dbReference type="InterPro" id="IPR011990">
    <property type="entry name" value="TPR-like_helical_dom_sf"/>
</dbReference>
<accession>A0AB34JD90</accession>
<sequence length="697" mass="74594">MPSSAAPLAASLAALAICGKRGRWRAALQLLDEVERLGPAPPSAWLSALLACRKHKRIEEQLSLLERMGPRVTAAACNEVLHACRARGDYESAARVWREWLDGDAAVVAADELSFYHMLHLCAQKSEWERACAWLRRMEAHGVAPGRAHYQAALRAATVDRRWDEATSFVAQIPRAILQEDSGICRLGLSAAAETGSVELAFDLVAMLGEEASMKDYAAVLQACRRQGDVEAVEEAWQRLVALGGEPPDELCYAQIIATMLEASAPAHADGLAARAMARVREAAAALPSERVRVVVNAALGCALGAGRHAEAREALARLYALQGAAEAAVQLKVLEACARAGAWPCVAAEAAEAASRAMLESRRSGAADLRRIRELAAAAAAGEGGADAEARVALEALTALGRVMETALLPAGGGGAQAEVGERVSALKAESRDFSRRYSKSIGIEGEAVPIEALYEDDEILVLTKPIGVPVHPRHRFEAGAMINRVVHHLGGRVPFVVHRLDSPTSGVLMFAKTRFAAASLAEQFRNRRLSKQYLAVLCGTPRSSSFEVDVPIAAHPTTSTLSVVASQQEGDGKEALTRFEVVCESSNYFLCRVQPVTGRMHQIRVHADHIGSPLAGDTQYGAAQQPASALPRLLLHAHTLEIKHPSSRRLVRFSSPLPADFIASMATLGFDSAAVAPLHEALNETSGLVKWLHQD</sequence>
<evidence type="ECO:0000256" key="3">
    <source>
        <dbReference type="PROSITE-ProRule" id="PRU00708"/>
    </source>
</evidence>
<dbReference type="Gene3D" id="3.30.2350.10">
    <property type="entry name" value="Pseudouridine synthase"/>
    <property type="match status" value="1"/>
</dbReference>
<dbReference type="Pfam" id="PF01535">
    <property type="entry name" value="PPR"/>
    <property type="match status" value="1"/>
</dbReference>
<feature type="domain" description="Pseudouridine synthase RsuA/RluA-like" evidence="4">
    <location>
        <begin position="461"/>
        <end position="610"/>
    </location>
</feature>
<evidence type="ECO:0000259" key="4">
    <source>
        <dbReference type="Pfam" id="PF00849"/>
    </source>
</evidence>
<dbReference type="InterPro" id="IPR006224">
    <property type="entry name" value="PsdUridine_synth_RluA-like_CS"/>
</dbReference>
<evidence type="ECO:0000256" key="2">
    <source>
        <dbReference type="PIRSR" id="PIRSR606225-1"/>
    </source>
</evidence>
<dbReference type="Proteomes" id="UP001515480">
    <property type="component" value="Unassembled WGS sequence"/>
</dbReference>
<evidence type="ECO:0000256" key="1">
    <source>
        <dbReference type="ARBA" id="ARBA00010876"/>
    </source>
</evidence>
<dbReference type="InterPro" id="IPR050188">
    <property type="entry name" value="RluA_PseudoU_synthase"/>
</dbReference>
<dbReference type="PANTHER" id="PTHR21600">
    <property type="entry name" value="MITOCHONDRIAL RNA PSEUDOURIDINE SYNTHASE"/>
    <property type="match status" value="1"/>
</dbReference>
<reference evidence="5 6" key="1">
    <citation type="journal article" date="2024" name="Science">
        <title>Giant polyketide synthase enzymes in the biosynthesis of giant marine polyether toxins.</title>
        <authorList>
            <person name="Fallon T.R."/>
            <person name="Shende V.V."/>
            <person name="Wierzbicki I.H."/>
            <person name="Pendleton A.L."/>
            <person name="Watervoot N.F."/>
            <person name="Auber R.P."/>
            <person name="Gonzalez D.J."/>
            <person name="Wisecaver J.H."/>
            <person name="Moore B.S."/>
        </authorList>
    </citation>
    <scope>NUCLEOTIDE SEQUENCE [LARGE SCALE GENOMIC DNA]</scope>
    <source>
        <strain evidence="5 6">12B1</strain>
    </source>
</reference>
<gene>
    <name evidence="5" type="ORF">AB1Y20_023147</name>
</gene>
<dbReference type="InterPro" id="IPR020103">
    <property type="entry name" value="PsdUridine_synth_cat_dom_sf"/>
</dbReference>
<dbReference type="Pfam" id="PF00849">
    <property type="entry name" value="PseudoU_synth_2"/>
    <property type="match status" value="1"/>
</dbReference>
<name>A0AB34JD90_PRYPA</name>